<name>A0A7J6WFM8_THATH</name>
<reference evidence="1 2" key="1">
    <citation type="submission" date="2020-06" db="EMBL/GenBank/DDBJ databases">
        <title>Transcriptomic and genomic resources for Thalictrum thalictroides and T. hernandezii: Facilitating candidate gene discovery in an emerging model plant lineage.</title>
        <authorList>
            <person name="Arias T."/>
            <person name="Riano-Pachon D.M."/>
            <person name="Di Stilio V.S."/>
        </authorList>
    </citation>
    <scope>NUCLEOTIDE SEQUENCE [LARGE SCALE GENOMIC DNA]</scope>
    <source>
        <strain evidence="2">cv. WT478/WT964</strain>
        <tissue evidence="1">Leaves</tissue>
    </source>
</reference>
<keyword evidence="2" id="KW-1185">Reference proteome</keyword>
<dbReference type="Proteomes" id="UP000554482">
    <property type="component" value="Unassembled WGS sequence"/>
</dbReference>
<gene>
    <name evidence="1" type="ORF">FRX31_014159</name>
</gene>
<protein>
    <submittedName>
        <fullName evidence="1">Uncharacterized protein</fullName>
    </submittedName>
</protein>
<comment type="caution">
    <text evidence="1">The sequence shown here is derived from an EMBL/GenBank/DDBJ whole genome shotgun (WGS) entry which is preliminary data.</text>
</comment>
<feature type="non-terminal residue" evidence="1">
    <location>
        <position position="1"/>
    </location>
</feature>
<proteinExistence type="predicted"/>
<evidence type="ECO:0000313" key="2">
    <source>
        <dbReference type="Proteomes" id="UP000554482"/>
    </source>
</evidence>
<dbReference type="AlphaFoldDB" id="A0A7J6WFM8"/>
<accession>A0A7J6WFM8</accession>
<dbReference type="EMBL" id="JABWDY010016234">
    <property type="protein sequence ID" value="KAF5196254.1"/>
    <property type="molecule type" value="Genomic_DNA"/>
</dbReference>
<organism evidence="1 2">
    <name type="scientific">Thalictrum thalictroides</name>
    <name type="common">Rue-anemone</name>
    <name type="synonym">Anemone thalictroides</name>
    <dbReference type="NCBI Taxonomy" id="46969"/>
    <lineage>
        <taxon>Eukaryota</taxon>
        <taxon>Viridiplantae</taxon>
        <taxon>Streptophyta</taxon>
        <taxon>Embryophyta</taxon>
        <taxon>Tracheophyta</taxon>
        <taxon>Spermatophyta</taxon>
        <taxon>Magnoliopsida</taxon>
        <taxon>Ranunculales</taxon>
        <taxon>Ranunculaceae</taxon>
        <taxon>Thalictroideae</taxon>
        <taxon>Thalictrum</taxon>
    </lineage>
</organism>
<evidence type="ECO:0000313" key="1">
    <source>
        <dbReference type="EMBL" id="KAF5196254.1"/>
    </source>
</evidence>
<sequence length="80" mass="9327">MSSHILNALSGSVYTSHRLISPAKALWTALQNKYRIEEAMIHYSYENLYKNEEFESFSMASQGASMNRLKEELLLYLHIR</sequence>
<dbReference type="OrthoDB" id="1651011at2759"/>